<dbReference type="OrthoDB" id="5792512at2"/>
<evidence type="ECO:0000256" key="5">
    <source>
        <dbReference type="ARBA" id="ARBA00023136"/>
    </source>
</evidence>
<sequence>MNAWRIAGLSLTAVIGIALLWLLGPVLTPFLIAAALAYLFDPMVERLNAWKLPRTLSVLVVMLLMMLMVTVFFLLVIPLMRHEFVLVIERLPAATEWFDKTALPWIVSTFHIDSDKLNLAYIRETFTDYIPAAGDVLKTIAGKVGQGGMAIISLAVNLVMIPVVFFFLLRDWPQIKEGTNNLLPPRWRTVLTPLVHECDQALSAFLRGQLMVMLALAAVYTVGLWMVGLDIALLVGVFAGLASFIPYLGFALGLVLAVVGALLQFADPVMALWVIGVFAIGQILEGAVFQPLLLGDRIGLHPVAVIFAILAGGHLFGFVGILLALPVAAILLVLLRHALRRYQQSPFYNGDVKTPPAAIETPGDIT</sequence>
<feature type="transmembrane region" description="Helical" evidence="6">
    <location>
        <begin position="59"/>
        <end position="80"/>
    </location>
</feature>
<comment type="subcellular location">
    <subcellularLocation>
        <location evidence="1">Membrane</location>
        <topology evidence="1">Multi-pass membrane protein</topology>
    </subcellularLocation>
</comment>
<keyword evidence="8" id="KW-1185">Reference proteome</keyword>
<dbReference type="EMBL" id="SNYM01000001">
    <property type="protein sequence ID" value="TDQ51290.1"/>
    <property type="molecule type" value="Genomic_DNA"/>
</dbReference>
<comment type="caution">
    <text evidence="7">The sequence shown here is derived from an EMBL/GenBank/DDBJ whole genome shotgun (WGS) entry which is preliminary data.</text>
</comment>
<dbReference type="PANTHER" id="PTHR21716:SF64">
    <property type="entry name" value="AI-2 TRANSPORT PROTEIN TQSA"/>
    <property type="match status" value="1"/>
</dbReference>
<dbReference type="AlphaFoldDB" id="A0A4R6UVD0"/>
<keyword evidence="5 6" id="KW-0472">Membrane</keyword>
<organism evidence="7 8">
    <name type="scientific">Permianibacter aggregans</name>
    <dbReference type="NCBI Taxonomy" id="1510150"/>
    <lineage>
        <taxon>Bacteria</taxon>
        <taxon>Pseudomonadati</taxon>
        <taxon>Pseudomonadota</taxon>
        <taxon>Gammaproteobacteria</taxon>
        <taxon>Pseudomonadales</taxon>
        <taxon>Pseudomonadaceae</taxon>
        <taxon>Permianibacter</taxon>
    </lineage>
</organism>
<feature type="transmembrane region" description="Helical" evidence="6">
    <location>
        <begin position="244"/>
        <end position="263"/>
    </location>
</feature>
<feature type="transmembrane region" description="Helical" evidence="6">
    <location>
        <begin position="210"/>
        <end position="238"/>
    </location>
</feature>
<keyword evidence="3 6" id="KW-0812">Transmembrane</keyword>
<dbReference type="PANTHER" id="PTHR21716">
    <property type="entry name" value="TRANSMEMBRANE PROTEIN"/>
    <property type="match status" value="1"/>
</dbReference>
<proteinExistence type="inferred from homology"/>
<evidence type="ECO:0000256" key="2">
    <source>
        <dbReference type="ARBA" id="ARBA00009773"/>
    </source>
</evidence>
<evidence type="ECO:0000313" key="8">
    <source>
        <dbReference type="Proteomes" id="UP000295375"/>
    </source>
</evidence>
<reference evidence="7 8" key="1">
    <citation type="submission" date="2019-03" db="EMBL/GenBank/DDBJ databases">
        <title>Genomic Encyclopedia of Type Strains, Phase IV (KMG-IV): sequencing the most valuable type-strain genomes for metagenomic binning, comparative biology and taxonomic classification.</title>
        <authorList>
            <person name="Goeker M."/>
        </authorList>
    </citation>
    <scope>NUCLEOTIDE SEQUENCE [LARGE SCALE GENOMIC DNA]</scope>
    <source>
        <strain evidence="7 8">DSM 103792</strain>
    </source>
</reference>
<comment type="similarity">
    <text evidence="2">Belongs to the autoinducer-2 exporter (AI-2E) (TC 2.A.86) family.</text>
</comment>
<name>A0A4R6UVD0_9GAMM</name>
<accession>A0A4R6UVD0</accession>
<gene>
    <name evidence="7" type="ORF">EV696_101264</name>
</gene>
<feature type="transmembrane region" description="Helical" evidence="6">
    <location>
        <begin position="305"/>
        <end position="335"/>
    </location>
</feature>
<evidence type="ECO:0000256" key="3">
    <source>
        <dbReference type="ARBA" id="ARBA00022692"/>
    </source>
</evidence>
<feature type="transmembrane region" description="Helical" evidence="6">
    <location>
        <begin position="147"/>
        <end position="169"/>
    </location>
</feature>
<evidence type="ECO:0000256" key="6">
    <source>
        <dbReference type="SAM" id="Phobius"/>
    </source>
</evidence>
<dbReference type="GO" id="GO:0055085">
    <property type="term" value="P:transmembrane transport"/>
    <property type="evidence" value="ECO:0007669"/>
    <property type="project" value="TreeGrafter"/>
</dbReference>
<evidence type="ECO:0000256" key="1">
    <source>
        <dbReference type="ARBA" id="ARBA00004141"/>
    </source>
</evidence>
<feature type="transmembrane region" description="Helical" evidence="6">
    <location>
        <begin position="270"/>
        <end position="293"/>
    </location>
</feature>
<protein>
    <submittedName>
        <fullName evidence="7">Putative PurR-regulated permease PerM</fullName>
    </submittedName>
</protein>
<dbReference type="GO" id="GO:0016020">
    <property type="term" value="C:membrane"/>
    <property type="evidence" value="ECO:0007669"/>
    <property type="project" value="UniProtKB-SubCell"/>
</dbReference>
<evidence type="ECO:0000313" key="7">
    <source>
        <dbReference type="EMBL" id="TDQ51290.1"/>
    </source>
</evidence>
<evidence type="ECO:0000256" key="4">
    <source>
        <dbReference type="ARBA" id="ARBA00022989"/>
    </source>
</evidence>
<dbReference type="Pfam" id="PF01594">
    <property type="entry name" value="AI-2E_transport"/>
    <property type="match status" value="1"/>
</dbReference>
<dbReference type="InterPro" id="IPR002549">
    <property type="entry name" value="AI-2E-like"/>
</dbReference>
<dbReference type="Proteomes" id="UP000295375">
    <property type="component" value="Unassembled WGS sequence"/>
</dbReference>
<feature type="transmembrane region" description="Helical" evidence="6">
    <location>
        <begin position="6"/>
        <end position="39"/>
    </location>
</feature>
<keyword evidence="4 6" id="KW-1133">Transmembrane helix</keyword>
<dbReference type="RefSeq" id="WP_133587159.1">
    <property type="nucleotide sequence ID" value="NZ_CP037953.1"/>
</dbReference>